<protein>
    <submittedName>
        <fullName evidence="1">Uncharacterized protein</fullName>
    </submittedName>
</protein>
<name>A0A2H0WRG8_9BACT</name>
<sequence>IVYQDKTKTKIFSQEFWGVFSNKPKGSENSIEQIAEFNGYTLGEHRDRRKLSHDPKDYVWFEFAQWYEKLK</sequence>
<reference evidence="2" key="1">
    <citation type="submission" date="2017-09" db="EMBL/GenBank/DDBJ databases">
        <title>Depth-based differentiation of microbial function through sediment-hosted aquifers and enrichment of novel symbionts in the deep terrestrial subsurface.</title>
        <authorList>
            <person name="Probst A.J."/>
            <person name="Ladd B."/>
            <person name="Jarett J.K."/>
            <person name="Geller-Mcgrath D.E."/>
            <person name="Sieber C.M.K."/>
            <person name="Emerson J.B."/>
            <person name="Anantharaman K."/>
            <person name="Thomas B.C."/>
            <person name="Malmstrom R."/>
            <person name="Stieglmeier M."/>
            <person name="Klingl A."/>
            <person name="Woyke T."/>
            <person name="Ryan C.M."/>
            <person name="Banfield J.F."/>
        </authorList>
    </citation>
    <scope>NUCLEOTIDE SEQUENCE [LARGE SCALE GENOMIC DNA]</scope>
</reference>
<evidence type="ECO:0000313" key="1">
    <source>
        <dbReference type="EMBL" id="PIS15246.1"/>
    </source>
</evidence>
<accession>A0A2H0WRG8</accession>
<dbReference type="AlphaFoldDB" id="A0A2H0WRG8"/>
<proteinExistence type="predicted"/>
<dbReference type="EMBL" id="PEZH01000017">
    <property type="protein sequence ID" value="PIS15246.1"/>
    <property type="molecule type" value="Genomic_DNA"/>
</dbReference>
<feature type="non-terminal residue" evidence="1">
    <location>
        <position position="1"/>
    </location>
</feature>
<comment type="caution">
    <text evidence="1">The sequence shown here is derived from an EMBL/GenBank/DDBJ whole genome shotgun (WGS) entry which is preliminary data.</text>
</comment>
<organism evidence="1 2">
    <name type="scientific">Candidatus Shapirobacteria bacterium CG09_land_8_20_14_0_10_38_17</name>
    <dbReference type="NCBI Taxonomy" id="1974884"/>
    <lineage>
        <taxon>Bacteria</taxon>
        <taxon>Candidatus Shapironibacteriota</taxon>
    </lineage>
</organism>
<evidence type="ECO:0000313" key="2">
    <source>
        <dbReference type="Proteomes" id="UP000231282"/>
    </source>
</evidence>
<gene>
    <name evidence="1" type="ORF">COT63_01010</name>
</gene>
<dbReference type="Proteomes" id="UP000231282">
    <property type="component" value="Unassembled WGS sequence"/>
</dbReference>